<gene>
    <name evidence="2" type="ORF">SAMN04487949_1947</name>
</gene>
<organism evidence="2 3">
    <name type="scientific">Halogranum gelatinilyticum</name>
    <dbReference type="NCBI Taxonomy" id="660521"/>
    <lineage>
        <taxon>Archaea</taxon>
        <taxon>Methanobacteriati</taxon>
        <taxon>Methanobacteriota</taxon>
        <taxon>Stenosarchaea group</taxon>
        <taxon>Halobacteria</taxon>
        <taxon>Halobacteriales</taxon>
        <taxon>Haloferacaceae</taxon>
    </lineage>
</organism>
<protein>
    <submittedName>
        <fullName evidence="2">Uncharacterized protein</fullName>
    </submittedName>
</protein>
<dbReference type="Pfam" id="PF25949">
    <property type="entry name" value="DUF7987"/>
    <property type="match status" value="1"/>
</dbReference>
<evidence type="ECO:0000313" key="2">
    <source>
        <dbReference type="EMBL" id="SDM52180.1"/>
    </source>
</evidence>
<dbReference type="RefSeq" id="WP_170830599.1">
    <property type="nucleotide sequence ID" value="NZ_FNHL01000002.1"/>
</dbReference>
<dbReference type="Proteomes" id="UP000199451">
    <property type="component" value="Unassembled WGS sequence"/>
</dbReference>
<proteinExistence type="predicted"/>
<sequence length="53" mass="5763">MVSRDTKVTAVFALLGTALWLVAGQLTDVQWIQWAVLVGVGIVVPTLLNERRG</sequence>
<keyword evidence="1" id="KW-0472">Membrane</keyword>
<evidence type="ECO:0000256" key="1">
    <source>
        <dbReference type="SAM" id="Phobius"/>
    </source>
</evidence>
<dbReference type="STRING" id="660521.SAMN04487949_1947"/>
<reference evidence="3" key="1">
    <citation type="submission" date="2016-10" db="EMBL/GenBank/DDBJ databases">
        <authorList>
            <person name="Varghese N."/>
            <person name="Submissions S."/>
        </authorList>
    </citation>
    <scope>NUCLEOTIDE SEQUENCE [LARGE SCALE GENOMIC DNA]</scope>
    <source>
        <strain evidence="3">CGMCC 1.10119</strain>
    </source>
</reference>
<accession>A0A1G9TWN9</accession>
<name>A0A1G9TWN9_9EURY</name>
<dbReference type="InterPro" id="IPR058293">
    <property type="entry name" value="DUF7987"/>
</dbReference>
<evidence type="ECO:0000313" key="3">
    <source>
        <dbReference type="Proteomes" id="UP000199451"/>
    </source>
</evidence>
<feature type="transmembrane region" description="Helical" evidence="1">
    <location>
        <begin position="34"/>
        <end position="50"/>
    </location>
</feature>
<keyword evidence="3" id="KW-1185">Reference proteome</keyword>
<keyword evidence="1" id="KW-1133">Transmembrane helix</keyword>
<keyword evidence="1" id="KW-0812">Transmembrane</keyword>
<dbReference type="EMBL" id="FNHL01000002">
    <property type="protein sequence ID" value="SDM52180.1"/>
    <property type="molecule type" value="Genomic_DNA"/>
</dbReference>
<dbReference type="AlphaFoldDB" id="A0A1G9TWN9"/>
<dbReference type="OrthoDB" id="300628at2157"/>